<evidence type="ECO:0000256" key="2">
    <source>
        <dbReference type="SAM" id="MobiDB-lite"/>
    </source>
</evidence>
<dbReference type="Proteomes" id="UP001479436">
    <property type="component" value="Unassembled WGS sequence"/>
</dbReference>
<keyword evidence="3" id="KW-1133">Transmembrane helix</keyword>
<reference evidence="5 6" key="1">
    <citation type="submission" date="2023-04" db="EMBL/GenBank/DDBJ databases">
        <title>Genome of Basidiobolus ranarum AG-B5.</title>
        <authorList>
            <person name="Stajich J.E."/>
            <person name="Carter-House D."/>
            <person name="Gryganskyi A."/>
        </authorList>
    </citation>
    <scope>NUCLEOTIDE SEQUENCE [LARGE SCALE GENOMIC DNA]</scope>
    <source>
        <strain evidence="5 6">AG-B5</strain>
    </source>
</reference>
<evidence type="ECO:0000256" key="3">
    <source>
        <dbReference type="SAM" id="Phobius"/>
    </source>
</evidence>
<name>A0ABR2X1K9_9FUNG</name>
<keyword evidence="6" id="KW-1185">Reference proteome</keyword>
<proteinExistence type="inferred from homology"/>
<accession>A0ABR2X1K9</accession>
<sequence length="405" mass="46113">MTRRRSEASSLPTQKPPAIQQKVVFPQSGTDFETEGFGHKSKLPNRTTKTSQKLALFPEAEQDVHLLPGDFTENEYYSTIKHLPRVSAYCTASSYRMDSLMKHFQSLKRRYLSTPKRFDECIYSPFSFHAESINGTVPTGDLLSLSAGDTTTNVDHSFHQYEENELNSFVMGEIFLFDYGVCVLWGFTEKEETKILEEIAPFEKEKLDITDVESEQLHFRYNSSAKPNIFNDIITLKNPSNYMVKLTISHAIAQSVKMTLFEELVDATIATTKYIPQDIAQSGKVNMSRTAITKKIGQLFIMRINVNLVSNILDTPEIFWSEPSLKPLYKTIRGYLEIGQRVDLLNQRVSVIGDLLEMLKDHLNSSHSEQLEWIIIILLVFEIIIGLSTIGFDIANFKQGTGMIH</sequence>
<dbReference type="InterPro" id="IPR051624">
    <property type="entry name" value="RMD1/Sad1-interacting"/>
</dbReference>
<dbReference type="Pfam" id="PF02582">
    <property type="entry name" value="DUF155"/>
    <property type="match status" value="1"/>
</dbReference>
<dbReference type="PANTHER" id="PTHR16255:SF15">
    <property type="entry name" value="SPORULATION PROTEIN RMD1"/>
    <property type="match status" value="1"/>
</dbReference>
<dbReference type="InterPro" id="IPR003734">
    <property type="entry name" value="DUF155"/>
</dbReference>
<comment type="caution">
    <text evidence="5">The sequence shown here is derived from an EMBL/GenBank/DDBJ whole genome shotgun (WGS) entry which is preliminary data.</text>
</comment>
<dbReference type="EMBL" id="JASJQH010000065">
    <property type="protein sequence ID" value="KAK9767631.1"/>
    <property type="molecule type" value="Genomic_DNA"/>
</dbReference>
<organism evidence="5 6">
    <name type="scientific">Basidiobolus ranarum</name>
    <dbReference type="NCBI Taxonomy" id="34480"/>
    <lineage>
        <taxon>Eukaryota</taxon>
        <taxon>Fungi</taxon>
        <taxon>Fungi incertae sedis</taxon>
        <taxon>Zoopagomycota</taxon>
        <taxon>Entomophthoromycotina</taxon>
        <taxon>Basidiobolomycetes</taxon>
        <taxon>Basidiobolales</taxon>
        <taxon>Basidiobolaceae</taxon>
        <taxon>Basidiobolus</taxon>
    </lineage>
</organism>
<evidence type="ECO:0000313" key="6">
    <source>
        <dbReference type="Proteomes" id="UP001479436"/>
    </source>
</evidence>
<feature type="transmembrane region" description="Helical" evidence="3">
    <location>
        <begin position="373"/>
        <end position="395"/>
    </location>
</feature>
<protein>
    <submittedName>
        <fullName evidence="5">Sporulation protein rmd1</fullName>
    </submittedName>
</protein>
<feature type="domain" description="DUF155" evidence="4">
    <location>
        <begin position="174"/>
        <end position="346"/>
    </location>
</feature>
<keyword evidence="3" id="KW-0812">Transmembrane</keyword>
<keyword evidence="3" id="KW-0472">Membrane</keyword>
<comment type="similarity">
    <text evidence="1">Belongs to the RMD1/sif2 family.</text>
</comment>
<evidence type="ECO:0000256" key="1">
    <source>
        <dbReference type="ARBA" id="ARBA00008306"/>
    </source>
</evidence>
<evidence type="ECO:0000259" key="4">
    <source>
        <dbReference type="Pfam" id="PF02582"/>
    </source>
</evidence>
<evidence type="ECO:0000313" key="5">
    <source>
        <dbReference type="EMBL" id="KAK9767631.1"/>
    </source>
</evidence>
<dbReference type="PANTHER" id="PTHR16255">
    <property type="entry name" value="REQUIRED FOR MEIOTIC NUCLEAR DIVISION PROTEIN 1 HOMOLOG"/>
    <property type="match status" value="1"/>
</dbReference>
<gene>
    <name evidence="5" type="primary">RMD1_1</name>
    <name evidence="5" type="ORF">K7432_002438</name>
</gene>
<feature type="region of interest" description="Disordered" evidence="2">
    <location>
        <begin position="1"/>
        <end position="22"/>
    </location>
</feature>